<dbReference type="OrthoDB" id="4005299at2759"/>
<feature type="transmembrane region" description="Helical" evidence="2">
    <location>
        <begin position="498"/>
        <end position="521"/>
    </location>
</feature>
<feature type="compositionally biased region" description="Basic and acidic residues" evidence="1">
    <location>
        <begin position="93"/>
        <end position="102"/>
    </location>
</feature>
<name>A0A5C5FN69_9BASI</name>
<protein>
    <submittedName>
        <fullName evidence="6">Cytoplasmic protein</fullName>
    </submittedName>
</protein>
<accession>A0A5C5FN69</accession>
<feature type="transmembrane region" description="Helical" evidence="2">
    <location>
        <begin position="384"/>
        <end position="405"/>
    </location>
</feature>
<evidence type="ECO:0000256" key="3">
    <source>
        <dbReference type="SAM" id="SignalP"/>
    </source>
</evidence>
<dbReference type="Proteomes" id="UP000311382">
    <property type="component" value="Unassembled WGS sequence"/>
</dbReference>
<feature type="transmembrane region" description="Helical" evidence="2">
    <location>
        <begin position="142"/>
        <end position="164"/>
    </location>
</feature>
<feature type="transmembrane region" description="Helical" evidence="2">
    <location>
        <begin position="533"/>
        <end position="555"/>
    </location>
</feature>
<evidence type="ECO:0000259" key="5">
    <source>
        <dbReference type="Pfam" id="PF10355"/>
    </source>
</evidence>
<evidence type="ECO:0000313" key="6">
    <source>
        <dbReference type="EMBL" id="TNY18298.1"/>
    </source>
</evidence>
<dbReference type="Pfam" id="PF10348">
    <property type="entry name" value="DUF2427"/>
    <property type="match status" value="1"/>
</dbReference>
<dbReference type="STRING" id="5288.A0A5C5FN69"/>
<keyword evidence="2" id="KW-1133">Transmembrane helix</keyword>
<feature type="signal peptide" evidence="3">
    <location>
        <begin position="1"/>
        <end position="19"/>
    </location>
</feature>
<feature type="region of interest" description="Disordered" evidence="1">
    <location>
        <begin position="79"/>
        <end position="107"/>
    </location>
</feature>
<feature type="transmembrane region" description="Helical" evidence="2">
    <location>
        <begin position="210"/>
        <end position="231"/>
    </location>
</feature>
<reference evidence="6 7" key="1">
    <citation type="submission" date="2019-03" db="EMBL/GenBank/DDBJ databases">
        <title>Rhodosporidium diobovatum UCD-FST 08-225 genome sequencing, assembly, and annotation.</title>
        <authorList>
            <person name="Fakankun I.U."/>
            <person name="Fristensky B."/>
            <person name="Levin D.B."/>
        </authorList>
    </citation>
    <scope>NUCLEOTIDE SEQUENCE [LARGE SCALE GENOMIC DNA]</scope>
    <source>
        <strain evidence="6 7">UCD-FST 08-225</strain>
    </source>
</reference>
<feature type="compositionally biased region" description="Low complexity" evidence="1">
    <location>
        <begin position="79"/>
        <end position="92"/>
    </location>
</feature>
<sequence length="650" mass="70726">MRPAAAAVLLVSCAGACVALPSLGNAVELARRLEPSRSDLRSLAHRHEHHDEKEHEEQGLAEAQSLVLDDLKATATATATEAAHSHIAAPAHSHNDAGDEHSHHHSHAPPLLELNETQIHLSHSPDPPSYFDFDQSEEGKPALLYVHIALMSLAFFGCLPLAIFLKAGRSALSIIPQTAFLAMSIVGLLFGQVYNSLTPDMYEKSSHTSIGWWVMALAVALNVVDVGRFLLRFTRWGKTVDAKSSEKGVEPVFQIGDDEDDESTRLVHSPVSLEHEHGDAARWPSVDVDERRGSTYRGQSFSDEGTVCDAAGPDSFAHGDVAPRSTRAQRWGRYGGLALDFAQRMLILLGYVELCTGVSVWTGACRERYLNGCLAHVIKGSIFVWYGLLTFARYCGAFSSLGWAWNRHPSKTSTVFTAEFVESAVITFYGATQTWMERMGKTGAYSVKDVQHISIAVLFWMGGALGMLLESRTVRTWLSTPAAQASGRSLGAITPPAAASFSFNPFPALCIFVIGVAMAAHHQTYQFQVEVHALWGNLLAGFAVFRFLTYFFLYLRPPASILPGRPPTEALASLCLTSGGVVFILSTEQVTFAAMRHHADDVMAFLCLTVAAVCAWFLWTATLFGIKGWALARNMPASDAALRAKVVASP</sequence>
<dbReference type="InterPro" id="IPR018827">
    <property type="entry name" value="YTP1_C"/>
</dbReference>
<feature type="transmembrane region" description="Helical" evidence="2">
    <location>
        <begin position="171"/>
        <end position="190"/>
    </location>
</feature>
<evidence type="ECO:0000256" key="1">
    <source>
        <dbReference type="SAM" id="MobiDB-lite"/>
    </source>
</evidence>
<feature type="transmembrane region" description="Helical" evidence="2">
    <location>
        <begin position="451"/>
        <end position="469"/>
    </location>
</feature>
<evidence type="ECO:0000256" key="2">
    <source>
        <dbReference type="SAM" id="Phobius"/>
    </source>
</evidence>
<feature type="domain" description="Protein YTP1-like C-terminal" evidence="5">
    <location>
        <begin position="350"/>
        <end position="627"/>
    </location>
</feature>
<gene>
    <name evidence="6" type="ORF">DMC30DRAFT_63320</name>
</gene>
<evidence type="ECO:0000259" key="4">
    <source>
        <dbReference type="Pfam" id="PF10348"/>
    </source>
</evidence>
<dbReference type="InterPro" id="IPR018825">
    <property type="entry name" value="DUF2427"/>
</dbReference>
<feature type="transmembrane region" description="Helical" evidence="2">
    <location>
        <begin position="602"/>
        <end position="626"/>
    </location>
</feature>
<keyword evidence="2" id="KW-0812">Transmembrane</keyword>
<keyword evidence="2" id="KW-0472">Membrane</keyword>
<dbReference type="AlphaFoldDB" id="A0A5C5FN69"/>
<dbReference type="PANTHER" id="PTHR31685:SF3">
    <property type="entry name" value="INTEGRAL MEMBRANE PROTEIN (AFU_ORTHOLOGUE AFUA_6G12730)"/>
    <property type="match status" value="1"/>
</dbReference>
<feature type="domain" description="DUF2427" evidence="4">
    <location>
        <begin position="136"/>
        <end position="224"/>
    </location>
</feature>
<feature type="chain" id="PRO_5023030078" evidence="3">
    <location>
        <begin position="20"/>
        <end position="650"/>
    </location>
</feature>
<dbReference type="Pfam" id="PF10355">
    <property type="entry name" value="Ytp1"/>
    <property type="match status" value="1"/>
</dbReference>
<keyword evidence="3" id="KW-0732">Signal</keyword>
<comment type="caution">
    <text evidence="6">The sequence shown here is derived from an EMBL/GenBank/DDBJ whole genome shotgun (WGS) entry which is preliminary data.</text>
</comment>
<dbReference type="EMBL" id="SOZI01000146">
    <property type="protein sequence ID" value="TNY18298.1"/>
    <property type="molecule type" value="Genomic_DNA"/>
</dbReference>
<feature type="transmembrane region" description="Helical" evidence="2">
    <location>
        <begin position="412"/>
        <end position="431"/>
    </location>
</feature>
<feature type="transmembrane region" description="Helical" evidence="2">
    <location>
        <begin position="567"/>
        <end position="587"/>
    </location>
</feature>
<organism evidence="6 7">
    <name type="scientific">Rhodotorula diobovata</name>
    <dbReference type="NCBI Taxonomy" id="5288"/>
    <lineage>
        <taxon>Eukaryota</taxon>
        <taxon>Fungi</taxon>
        <taxon>Dikarya</taxon>
        <taxon>Basidiomycota</taxon>
        <taxon>Pucciniomycotina</taxon>
        <taxon>Microbotryomycetes</taxon>
        <taxon>Sporidiobolales</taxon>
        <taxon>Sporidiobolaceae</taxon>
        <taxon>Rhodotorula</taxon>
    </lineage>
</organism>
<dbReference type="PANTHER" id="PTHR31685">
    <property type="entry name" value="INTEGRAL MEMBRANE PROTEIN (AFU_ORTHOLOGUE AFUA_6G12730)-RELATED"/>
    <property type="match status" value="1"/>
</dbReference>
<proteinExistence type="predicted"/>
<evidence type="ECO:0000313" key="7">
    <source>
        <dbReference type="Proteomes" id="UP000311382"/>
    </source>
</evidence>
<keyword evidence="7" id="KW-1185">Reference proteome</keyword>